<dbReference type="Pfam" id="PF09803">
    <property type="entry name" value="Pet100"/>
    <property type="match status" value="1"/>
</dbReference>
<dbReference type="GO" id="GO:0033617">
    <property type="term" value="P:mitochondrial respiratory chain complex IV assembly"/>
    <property type="evidence" value="ECO:0007669"/>
    <property type="project" value="InterPro"/>
</dbReference>
<gene>
    <name evidence="1" type="ORF">H310_11594</name>
</gene>
<reference evidence="1" key="1">
    <citation type="submission" date="2013-12" db="EMBL/GenBank/DDBJ databases">
        <title>The Genome Sequence of Aphanomyces invadans NJM9701.</title>
        <authorList>
            <consortium name="The Broad Institute Genomics Platform"/>
            <person name="Russ C."/>
            <person name="Tyler B."/>
            <person name="van West P."/>
            <person name="Dieguez-Uribeondo J."/>
            <person name="Young S.K."/>
            <person name="Zeng Q."/>
            <person name="Gargeya S."/>
            <person name="Fitzgerald M."/>
            <person name="Abouelleil A."/>
            <person name="Alvarado L."/>
            <person name="Chapman S.B."/>
            <person name="Gainer-Dewar J."/>
            <person name="Goldberg J."/>
            <person name="Griggs A."/>
            <person name="Gujja S."/>
            <person name="Hansen M."/>
            <person name="Howarth C."/>
            <person name="Imamovic A."/>
            <person name="Ireland A."/>
            <person name="Larimer J."/>
            <person name="McCowan C."/>
            <person name="Murphy C."/>
            <person name="Pearson M."/>
            <person name="Poon T.W."/>
            <person name="Priest M."/>
            <person name="Roberts A."/>
            <person name="Saif S."/>
            <person name="Shea T."/>
            <person name="Sykes S."/>
            <person name="Wortman J."/>
            <person name="Nusbaum C."/>
            <person name="Birren B."/>
        </authorList>
    </citation>
    <scope>NUCLEOTIDE SEQUENCE [LARGE SCALE GENOMIC DNA]</scope>
    <source>
        <strain evidence="1">NJM9701</strain>
    </source>
</reference>
<dbReference type="GO" id="GO:0005739">
    <property type="term" value="C:mitochondrion"/>
    <property type="evidence" value="ECO:0007669"/>
    <property type="project" value="InterPro"/>
</dbReference>
<accession>A0A024TMW9</accession>
<evidence type="ECO:0000313" key="1">
    <source>
        <dbReference type="EMBL" id="ETV94951.1"/>
    </source>
</evidence>
<sequence>MSPHKSLELFKFTLYVTVPILTTYVYMQPEIVKEIVTRLDYINYPAQELTRDEVMEKLKKGQQDRKRS</sequence>
<dbReference type="GeneID" id="20088644"/>
<dbReference type="InterPro" id="IPR018625">
    <property type="entry name" value="Pet100"/>
</dbReference>
<name>A0A024TMW9_9STRA</name>
<dbReference type="AlphaFoldDB" id="A0A024TMW9"/>
<dbReference type="EMBL" id="KI913983">
    <property type="protein sequence ID" value="ETV94951.1"/>
    <property type="molecule type" value="Genomic_DNA"/>
</dbReference>
<dbReference type="RefSeq" id="XP_008876542.1">
    <property type="nucleotide sequence ID" value="XM_008878320.1"/>
</dbReference>
<proteinExistence type="predicted"/>
<dbReference type="OrthoDB" id="18175at2759"/>
<organism evidence="1">
    <name type="scientific">Aphanomyces invadans</name>
    <dbReference type="NCBI Taxonomy" id="157072"/>
    <lineage>
        <taxon>Eukaryota</taxon>
        <taxon>Sar</taxon>
        <taxon>Stramenopiles</taxon>
        <taxon>Oomycota</taxon>
        <taxon>Saprolegniomycetes</taxon>
        <taxon>Saprolegniales</taxon>
        <taxon>Verrucalvaceae</taxon>
        <taxon>Aphanomyces</taxon>
    </lineage>
</organism>
<dbReference type="eggNOG" id="ENOG502SG1Z">
    <property type="taxonomic scope" value="Eukaryota"/>
</dbReference>
<dbReference type="VEuPathDB" id="FungiDB:H310_11594"/>
<protein>
    <submittedName>
        <fullName evidence="1">Uncharacterized protein</fullName>
    </submittedName>
</protein>